<dbReference type="GO" id="GO:0016020">
    <property type="term" value="C:membrane"/>
    <property type="evidence" value="ECO:0007669"/>
    <property type="project" value="GOC"/>
</dbReference>
<evidence type="ECO:0000256" key="1">
    <source>
        <dbReference type="ARBA" id="ARBA00022679"/>
    </source>
</evidence>
<dbReference type="SUPFAM" id="SSF53448">
    <property type="entry name" value="Nucleotide-diphospho-sugar transferases"/>
    <property type="match status" value="1"/>
</dbReference>
<evidence type="ECO:0000313" key="2">
    <source>
        <dbReference type="EMBL" id="CDW86179.1"/>
    </source>
</evidence>
<dbReference type="EMBL" id="CCKQ01014418">
    <property type="protein sequence ID" value="CDW86179.1"/>
    <property type="molecule type" value="Genomic_DNA"/>
</dbReference>
<reference evidence="2 3" key="1">
    <citation type="submission" date="2014-06" db="EMBL/GenBank/DDBJ databases">
        <authorList>
            <person name="Swart Estienne"/>
        </authorList>
    </citation>
    <scope>NUCLEOTIDE SEQUENCE [LARGE SCALE GENOMIC DNA]</scope>
    <source>
        <strain evidence="2 3">130c</strain>
    </source>
</reference>
<organism evidence="2 3">
    <name type="scientific">Stylonychia lemnae</name>
    <name type="common">Ciliate</name>
    <dbReference type="NCBI Taxonomy" id="5949"/>
    <lineage>
        <taxon>Eukaryota</taxon>
        <taxon>Sar</taxon>
        <taxon>Alveolata</taxon>
        <taxon>Ciliophora</taxon>
        <taxon>Intramacronucleata</taxon>
        <taxon>Spirotrichea</taxon>
        <taxon>Stichotrichia</taxon>
        <taxon>Sporadotrichida</taxon>
        <taxon>Oxytrichidae</taxon>
        <taxon>Stylonychinae</taxon>
        <taxon>Stylonychia</taxon>
    </lineage>
</organism>
<dbReference type="InterPro" id="IPR007577">
    <property type="entry name" value="GlycoTrfase_DXD_sugar-bd_CS"/>
</dbReference>
<sequence>MRFSVFQALLTALGVLNISQKIHEQLFYIERDLARMFQHNRPLNGQLQFLQEVLIAANEIGFCVFPAYISTTKPFIEEYLNANGFDKTYHSTVDINRYKEGFKHIYIPTDDKIPYITHMVWLTHSDHPKEMIRQVDLKQKGYEFHLNVTIKTLKKYNFTITLWVNSVELIPRTKQWADTNGILVRELKEFDGVEEYKSIMDEIYLSIEQKKFAQGADIARLLIMYVYGGVYADQDHQIMEYDPMLNKMNLFFYYTENIGYNSLENSLFGASPKNIFILKYLMTAISNRQGQTIPYCESICLQKSHFYILFETGPFLMSRVFDHLLINGDLNDQLYLVLDPSIAHEGYESNNSTLGLEHYDLVFNDKTHRLKVRFKHYPSASWIDAKREKALFGWQK</sequence>
<dbReference type="Proteomes" id="UP000039865">
    <property type="component" value="Unassembled WGS sequence"/>
</dbReference>
<protein>
    <submittedName>
        <fullName evidence="2">Uncharacterized protein</fullName>
    </submittedName>
</protein>
<accession>A0A078AVG7</accession>
<dbReference type="InterPro" id="IPR051706">
    <property type="entry name" value="Glycosyltransferase_domain"/>
</dbReference>
<dbReference type="Pfam" id="PF04488">
    <property type="entry name" value="Gly_transf_sug"/>
    <property type="match status" value="1"/>
</dbReference>
<proteinExistence type="predicted"/>
<dbReference type="InParanoid" id="A0A078AVG7"/>
<dbReference type="InterPro" id="IPR029044">
    <property type="entry name" value="Nucleotide-diphossugar_trans"/>
</dbReference>
<name>A0A078AVG7_STYLE</name>
<keyword evidence="3" id="KW-1185">Reference proteome</keyword>
<dbReference type="OrthoDB" id="409543at2759"/>
<dbReference type="AlphaFoldDB" id="A0A078AVG7"/>
<gene>
    <name evidence="2" type="primary">Contig16210.g17269</name>
    <name evidence="2" type="ORF">STYLEM_15270</name>
</gene>
<dbReference type="GO" id="GO:0051999">
    <property type="term" value="P:mannosyl-inositol phosphorylceramide biosynthetic process"/>
    <property type="evidence" value="ECO:0007669"/>
    <property type="project" value="TreeGrafter"/>
</dbReference>
<dbReference type="PANTHER" id="PTHR32385:SF15">
    <property type="entry name" value="INOSITOL PHOSPHOCERAMIDE MANNOSYLTRANSFERASE 1"/>
    <property type="match status" value="1"/>
</dbReference>
<dbReference type="Gene3D" id="3.90.550.20">
    <property type="match status" value="1"/>
</dbReference>
<keyword evidence="1" id="KW-0808">Transferase</keyword>
<evidence type="ECO:0000313" key="3">
    <source>
        <dbReference type="Proteomes" id="UP000039865"/>
    </source>
</evidence>
<dbReference type="PANTHER" id="PTHR32385">
    <property type="entry name" value="MANNOSYL PHOSPHORYLINOSITOL CERAMIDE SYNTHASE"/>
    <property type="match status" value="1"/>
</dbReference>
<dbReference type="GO" id="GO:0000030">
    <property type="term" value="F:mannosyltransferase activity"/>
    <property type="evidence" value="ECO:0007669"/>
    <property type="project" value="TreeGrafter"/>
</dbReference>